<dbReference type="EMBL" id="VIKR01000001">
    <property type="protein sequence ID" value="TQV76773.1"/>
    <property type="molecule type" value="Genomic_DNA"/>
</dbReference>
<dbReference type="InterPro" id="IPR029028">
    <property type="entry name" value="Alpha/beta_knot_MTases"/>
</dbReference>
<proteinExistence type="inferred from homology"/>
<sequence length="255" mass="28258">MLDKIQVVLSHTTHPGNIGATARAMKVMGLSRLALVNPQKYPSAEATERASRATDILADAVVTEDLNTAIAESKLIVGTSARTRSLPSKLITPRKLTEIIQESPTKTPVSILFGTENSGLTNEELHLCHYHVYIPTNPDYSSLNLASAVQLICYELRLAFAEGDLLPEQPVVESEEPINRAQFDGMLEHFLTVMRETGYLMPDHEKQIDIRLNRLLNKAEVTQSEMNILRGFLRSVEYQCAKTSNIAAEKDSPSN</sequence>
<dbReference type="InterPro" id="IPR004384">
    <property type="entry name" value="RNA_MeTrfase_TrmJ/LasT"/>
</dbReference>
<evidence type="ECO:0000256" key="1">
    <source>
        <dbReference type="ARBA" id="ARBA00007228"/>
    </source>
</evidence>
<keyword evidence="5" id="KW-0819">tRNA processing</keyword>
<comment type="catalytic activity">
    <reaction evidence="5">
        <text>uridine(32) in tRNA + S-adenosyl-L-methionine = 2'-O-methyluridine(32) in tRNA + S-adenosyl-L-homocysteine + H(+)</text>
        <dbReference type="Rhea" id="RHEA:42936"/>
        <dbReference type="Rhea" id="RHEA-COMP:10107"/>
        <dbReference type="Rhea" id="RHEA-COMP:10290"/>
        <dbReference type="ChEBI" id="CHEBI:15378"/>
        <dbReference type="ChEBI" id="CHEBI:57856"/>
        <dbReference type="ChEBI" id="CHEBI:59789"/>
        <dbReference type="ChEBI" id="CHEBI:65315"/>
        <dbReference type="ChEBI" id="CHEBI:74478"/>
        <dbReference type="EC" id="2.1.1.200"/>
    </reaction>
</comment>
<dbReference type="Gene3D" id="1.10.8.590">
    <property type="match status" value="1"/>
</dbReference>
<organism evidence="7 8">
    <name type="scientific">Aliikangiella marina</name>
    <dbReference type="NCBI Taxonomy" id="1712262"/>
    <lineage>
        <taxon>Bacteria</taxon>
        <taxon>Pseudomonadati</taxon>
        <taxon>Pseudomonadota</taxon>
        <taxon>Gammaproteobacteria</taxon>
        <taxon>Oceanospirillales</taxon>
        <taxon>Pleioneaceae</taxon>
        <taxon>Aliikangiella</taxon>
    </lineage>
</organism>
<dbReference type="GO" id="GO:0106339">
    <property type="term" value="F:tRNA (cytidine(32)-2'-O)-methyltransferase activity"/>
    <property type="evidence" value="ECO:0007669"/>
    <property type="project" value="RHEA"/>
</dbReference>
<name>A0A545THS3_9GAMM</name>
<accession>A0A545THS3</accession>
<keyword evidence="5" id="KW-0963">Cytoplasm</keyword>
<evidence type="ECO:0000256" key="5">
    <source>
        <dbReference type="RuleBase" id="RU362024"/>
    </source>
</evidence>
<keyword evidence="3 7" id="KW-0808">Transferase</keyword>
<evidence type="ECO:0000256" key="2">
    <source>
        <dbReference type="ARBA" id="ARBA00022603"/>
    </source>
</evidence>
<dbReference type="InterPro" id="IPR001537">
    <property type="entry name" value="SpoU_MeTrfase"/>
</dbReference>
<keyword evidence="4 5" id="KW-0949">S-adenosyl-L-methionine</keyword>
<dbReference type="Pfam" id="PF00588">
    <property type="entry name" value="SpoU_methylase"/>
    <property type="match status" value="1"/>
</dbReference>
<dbReference type="RefSeq" id="WP_142888133.1">
    <property type="nucleotide sequence ID" value="NZ_VIKR01000001.1"/>
</dbReference>
<dbReference type="NCBIfam" id="TIGR00050">
    <property type="entry name" value="rRNA_methyl_1"/>
    <property type="match status" value="1"/>
</dbReference>
<dbReference type="Proteomes" id="UP000317839">
    <property type="component" value="Unassembled WGS sequence"/>
</dbReference>
<protein>
    <recommendedName>
        <fullName evidence="5">tRNA (cytidine/uridine-2'-O-)-methyltransferase TrmJ</fullName>
        <ecNumber evidence="5">2.1.1.200</ecNumber>
    </recommendedName>
    <alternativeName>
        <fullName evidence="5">tRNA (cytidine(32)/uridine(32)-2'-O)-methyltransferase</fullName>
    </alternativeName>
    <alternativeName>
        <fullName evidence="5">tRNA Cm32/Um32 methyltransferase</fullName>
    </alternativeName>
</protein>
<evidence type="ECO:0000313" key="7">
    <source>
        <dbReference type="EMBL" id="TQV76773.1"/>
    </source>
</evidence>
<dbReference type="InterPro" id="IPR029026">
    <property type="entry name" value="tRNA_m1G_MTases_N"/>
</dbReference>
<dbReference type="PANTHER" id="PTHR42786:SF2">
    <property type="entry name" value="TRNA (CYTIDINE_URIDINE-2'-O-)-METHYLTRANSFERASE TRMJ"/>
    <property type="match status" value="1"/>
</dbReference>
<dbReference type="AlphaFoldDB" id="A0A545THS3"/>
<keyword evidence="2 5" id="KW-0489">Methyltransferase</keyword>
<comment type="catalytic activity">
    <reaction evidence="5">
        <text>cytidine(32) in tRNA + S-adenosyl-L-methionine = 2'-O-methylcytidine(32) in tRNA + S-adenosyl-L-homocysteine + H(+)</text>
        <dbReference type="Rhea" id="RHEA:42932"/>
        <dbReference type="Rhea" id="RHEA-COMP:10288"/>
        <dbReference type="Rhea" id="RHEA-COMP:10289"/>
        <dbReference type="ChEBI" id="CHEBI:15378"/>
        <dbReference type="ChEBI" id="CHEBI:57856"/>
        <dbReference type="ChEBI" id="CHEBI:59789"/>
        <dbReference type="ChEBI" id="CHEBI:74495"/>
        <dbReference type="ChEBI" id="CHEBI:82748"/>
        <dbReference type="EC" id="2.1.1.200"/>
    </reaction>
</comment>
<dbReference type="OrthoDB" id="9806346at2"/>
<dbReference type="SUPFAM" id="SSF75217">
    <property type="entry name" value="alpha/beta knot"/>
    <property type="match status" value="1"/>
</dbReference>
<comment type="subunit">
    <text evidence="5">Homodimer.</text>
</comment>
<dbReference type="Gene3D" id="3.40.1280.10">
    <property type="match status" value="1"/>
</dbReference>
<evidence type="ECO:0000313" key="8">
    <source>
        <dbReference type="Proteomes" id="UP000317839"/>
    </source>
</evidence>
<comment type="caution">
    <text evidence="7">The sequence shown here is derived from an EMBL/GenBank/DDBJ whole genome shotgun (WGS) entry which is preliminary data.</text>
</comment>
<dbReference type="GO" id="GO:0003723">
    <property type="term" value="F:RNA binding"/>
    <property type="evidence" value="ECO:0007669"/>
    <property type="project" value="InterPro"/>
</dbReference>
<comment type="function">
    <text evidence="5">Catalyzes the formation of 2'O-methylated cytidine (Cm32) or 2'O-methylated uridine (Um32) at position 32 in tRNA.</text>
</comment>
<keyword evidence="8" id="KW-1185">Reference proteome</keyword>
<dbReference type="GO" id="GO:0005829">
    <property type="term" value="C:cytosol"/>
    <property type="evidence" value="ECO:0007669"/>
    <property type="project" value="TreeGrafter"/>
</dbReference>
<comment type="subcellular location">
    <subcellularLocation>
        <location evidence="5">Cytoplasm</location>
    </subcellularLocation>
</comment>
<evidence type="ECO:0000256" key="3">
    <source>
        <dbReference type="ARBA" id="ARBA00022679"/>
    </source>
</evidence>
<evidence type="ECO:0000256" key="4">
    <source>
        <dbReference type="ARBA" id="ARBA00022691"/>
    </source>
</evidence>
<dbReference type="FunFam" id="3.40.1280.10:FF:000006">
    <property type="entry name" value="Uncharacterized tRNA/rRNA methyltransferase HI_0380"/>
    <property type="match status" value="1"/>
</dbReference>
<evidence type="ECO:0000259" key="6">
    <source>
        <dbReference type="Pfam" id="PF00588"/>
    </source>
</evidence>
<dbReference type="PIRSF" id="PIRSF004808">
    <property type="entry name" value="LasT"/>
    <property type="match status" value="1"/>
</dbReference>
<dbReference type="CDD" id="cd18093">
    <property type="entry name" value="SpoU-like_TrmJ"/>
    <property type="match status" value="1"/>
</dbReference>
<reference evidence="7 8" key="1">
    <citation type="submission" date="2019-06" db="EMBL/GenBank/DDBJ databases">
        <title>Draft genome of Aliikangiella marina GYP-15.</title>
        <authorList>
            <person name="Wang G."/>
        </authorList>
    </citation>
    <scope>NUCLEOTIDE SEQUENCE [LARGE SCALE GENOMIC DNA]</scope>
    <source>
        <strain evidence="7 8">GYP-15</strain>
    </source>
</reference>
<comment type="similarity">
    <text evidence="1">Belongs to the class IV-like SAM-binding methyltransferase superfamily. RNA methyltransferase TrmH family.</text>
</comment>
<dbReference type="GO" id="GO:0002128">
    <property type="term" value="P:tRNA nucleoside ribose methylation"/>
    <property type="evidence" value="ECO:0007669"/>
    <property type="project" value="TreeGrafter"/>
</dbReference>
<dbReference type="GO" id="GO:0160206">
    <property type="term" value="F:tRNA (cytidine(32)/uridine(32)-2'-O)-methyltransferase activity"/>
    <property type="evidence" value="ECO:0007669"/>
    <property type="project" value="UniProtKB-EC"/>
</dbReference>
<dbReference type="PANTHER" id="PTHR42786">
    <property type="entry name" value="TRNA/RRNA METHYLTRANSFERASE"/>
    <property type="match status" value="1"/>
</dbReference>
<gene>
    <name evidence="5" type="primary">trmJ</name>
    <name evidence="7" type="ORF">FLL45_02105</name>
</gene>
<feature type="domain" description="tRNA/rRNA methyltransferase SpoU type" evidence="6">
    <location>
        <begin position="5"/>
        <end position="154"/>
    </location>
</feature>
<dbReference type="EC" id="2.1.1.200" evidence="5"/>